<feature type="transmembrane region" description="Helical" evidence="17">
    <location>
        <begin position="434"/>
        <end position="461"/>
    </location>
</feature>
<evidence type="ECO:0000313" key="19">
    <source>
        <dbReference type="EMBL" id="CAD2208747.1"/>
    </source>
</evidence>
<comment type="catalytic activity">
    <reaction evidence="1">
        <text>GTP = 3',5'-cyclic GMP + diphosphate</text>
        <dbReference type="Rhea" id="RHEA:13665"/>
        <dbReference type="ChEBI" id="CHEBI:33019"/>
        <dbReference type="ChEBI" id="CHEBI:37565"/>
        <dbReference type="ChEBI" id="CHEBI:57746"/>
        <dbReference type="EC" id="4.6.1.2"/>
    </reaction>
</comment>
<dbReference type="GO" id="GO:0006171">
    <property type="term" value="P:cAMP biosynthetic process"/>
    <property type="evidence" value="ECO:0007669"/>
    <property type="project" value="UniProtKB-KW"/>
</dbReference>
<evidence type="ECO:0000256" key="10">
    <source>
        <dbReference type="ARBA" id="ARBA00022842"/>
    </source>
</evidence>
<comment type="caution">
    <text evidence="19">The sequence shown here is derived from an EMBL/GenBank/DDBJ whole genome shotgun (WGS) entry which is preliminary data.</text>
</comment>
<feature type="domain" description="Guanylate cyclase" evidence="18">
    <location>
        <begin position="1"/>
        <end position="86"/>
    </location>
</feature>
<dbReference type="PANTHER" id="PTHR45627">
    <property type="entry name" value="ADENYLATE CYCLASE TYPE 1"/>
    <property type="match status" value="1"/>
</dbReference>
<feature type="transmembrane region" description="Helical" evidence="17">
    <location>
        <begin position="526"/>
        <end position="549"/>
    </location>
</feature>
<dbReference type="InterPro" id="IPR029787">
    <property type="entry name" value="Nucleotide_cyclase"/>
</dbReference>
<keyword evidence="11 17" id="KW-1133">Transmembrane helix</keyword>
<feature type="transmembrane region" description="Helical" evidence="17">
    <location>
        <begin position="495"/>
        <end position="514"/>
    </location>
</feature>
<feature type="domain" description="Guanylate cyclase" evidence="18">
    <location>
        <begin position="616"/>
        <end position="754"/>
    </location>
</feature>
<dbReference type="EC" id="4.6.1.1" evidence="5"/>
<evidence type="ECO:0000256" key="8">
    <source>
        <dbReference type="ARBA" id="ARBA00022741"/>
    </source>
</evidence>
<keyword evidence="13 17" id="KW-0472">Membrane</keyword>
<keyword evidence="10" id="KW-0460">Magnesium</keyword>
<dbReference type="GO" id="GO:0005524">
    <property type="term" value="F:ATP binding"/>
    <property type="evidence" value="ECO:0007669"/>
    <property type="project" value="UniProtKB-KW"/>
</dbReference>
<dbReference type="SMART" id="SM00044">
    <property type="entry name" value="CYCc"/>
    <property type="match status" value="2"/>
</dbReference>
<comment type="cofactor">
    <cofactor evidence="3">
        <name>Mg(2+)</name>
        <dbReference type="ChEBI" id="CHEBI:18420"/>
    </cofactor>
</comment>
<dbReference type="OrthoDB" id="6147412at2759"/>
<evidence type="ECO:0000259" key="18">
    <source>
        <dbReference type="PROSITE" id="PS50125"/>
    </source>
</evidence>
<evidence type="ECO:0000256" key="14">
    <source>
        <dbReference type="ARBA" id="ARBA00023239"/>
    </source>
</evidence>
<keyword evidence="12" id="KW-0115">cAMP biosynthesis</keyword>
<keyword evidence="7" id="KW-0479">Metal-binding</keyword>
<evidence type="ECO:0000256" key="2">
    <source>
        <dbReference type="ARBA" id="ARBA00001593"/>
    </source>
</evidence>
<reference evidence="19 20" key="1">
    <citation type="submission" date="2020-08" db="EMBL/GenBank/DDBJ databases">
        <authorList>
            <person name="Koutsovoulos G."/>
            <person name="Danchin GJ E."/>
        </authorList>
    </citation>
    <scope>NUCLEOTIDE SEQUENCE [LARGE SCALE GENOMIC DNA]</scope>
</reference>
<feature type="transmembrane region" description="Helical" evidence="17">
    <location>
        <begin position="382"/>
        <end position="402"/>
    </location>
</feature>
<dbReference type="PANTHER" id="PTHR45627:SF12">
    <property type="entry name" value="ADENYLATE CYCLASE TYPE 2"/>
    <property type="match status" value="1"/>
</dbReference>
<dbReference type="InterPro" id="IPR018297">
    <property type="entry name" value="A/G_cyclase_CS"/>
</dbReference>
<dbReference type="FunFam" id="3.30.70.1230:FF:000032">
    <property type="entry name" value="Adenylyl cyclase 78C"/>
    <property type="match status" value="1"/>
</dbReference>
<keyword evidence="14 15" id="KW-0456">Lyase</keyword>
<evidence type="ECO:0000256" key="3">
    <source>
        <dbReference type="ARBA" id="ARBA00001946"/>
    </source>
</evidence>
<protein>
    <recommendedName>
        <fullName evidence="5">adenylate cyclase</fullName>
        <ecNumber evidence="5">4.6.1.1</ecNumber>
    </recommendedName>
</protein>
<feature type="compositionally biased region" description="Polar residues" evidence="16">
    <location>
        <begin position="231"/>
        <end position="250"/>
    </location>
</feature>
<dbReference type="GO" id="GO:0004016">
    <property type="term" value="F:adenylate cyclase activity"/>
    <property type="evidence" value="ECO:0007669"/>
    <property type="project" value="UniProtKB-EC"/>
</dbReference>
<dbReference type="Gene3D" id="3.30.70.1230">
    <property type="entry name" value="Nucleotide cyclase"/>
    <property type="match status" value="2"/>
</dbReference>
<evidence type="ECO:0000256" key="7">
    <source>
        <dbReference type="ARBA" id="ARBA00022723"/>
    </source>
</evidence>
<keyword evidence="9" id="KW-0067">ATP-binding</keyword>
<evidence type="ECO:0000256" key="17">
    <source>
        <dbReference type="SAM" id="Phobius"/>
    </source>
</evidence>
<dbReference type="SUPFAM" id="SSF55073">
    <property type="entry name" value="Nucleotide cyclase"/>
    <property type="match status" value="2"/>
</dbReference>
<dbReference type="PROSITE" id="PS50125">
    <property type="entry name" value="GUANYLATE_CYCLASE_2"/>
    <property type="match status" value="2"/>
</dbReference>
<evidence type="ECO:0000256" key="4">
    <source>
        <dbReference type="ARBA" id="ARBA00004141"/>
    </source>
</evidence>
<dbReference type="Pfam" id="PF00211">
    <property type="entry name" value="Guanylate_cyc"/>
    <property type="match status" value="2"/>
</dbReference>
<dbReference type="AlphaFoldDB" id="A0A6V7YDB5"/>
<dbReference type="EMBL" id="CAJEWN010003846">
    <property type="protein sequence ID" value="CAD2208747.1"/>
    <property type="molecule type" value="Genomic_DNA"/>
</dbReference>
<sequence>MRIKFLGDCYYCVSGMPVNRPNHADMCVLMGLEMIKTIRQVRLATGVNVDMRIGVHSGSVLCGILGLRKWQFDVWSDDVTLANQMETTGKPGALHISNKTKDSLIDKYNILEAPPLDEQIFKSNKHKTYFILPDNYYNDFERPSNICINKSPSECNLSQIQAKNNFDENHLLPIRDDFTRHHRAISMKAKGVKMAEYWGEQTRVLGPLSTTPNVKRKFRNELNDKNRENKQSGYTVNNKTNNEDFQNNNVSCSETKETNIRTRGSVKLQTSQQTNKGTENIVNPSIIISDDENPKLNGFSKPINNNNIIQSEKRRRKDRFVDYSEVNRNGVSITLIENNLGSLPTTRLNILFHCTTGSCELSPSLLLPFFNREVSLKSECRLILFLSIPLAIANYLIVYQNVPQKVQPVVFGQILVCLGILLFICALESLCRTANLLLTISAFIVSMFLPIGQHLCLVLLAVTWHRLPVFSILWLPSCISHMCLVFALYRLPYSLRCFLASLDCGFFLILLVFFSTSVSNVLQSAPIISCQITICFVNMISLLLLLIFITRITEYERKSEASCNVAFKNEERDVQLMQDINRLLIDNILPPTVAHKFLSHDRNTDELYARDHDNVCVMFASIPNFKEYWSECDHTRKLECLRLLNEIVCEFDKLLSKPKFSCIEKIKTVASTYMAAAGLTDSDNADNSPERNAVVIVEFAQAMASVLDQLNIDSFQNFELRIGINVGPVVAGVLGQKPQYDIWGNSVNIASRMDSSGVIGYIQVNEETKQILSKKKSDYQWIYRGEINIKGKGPMITYLLKLSRKNRINFYKLI</sequence>
<dbReference type="GO" id="GO:0005886">
    <property type="term" value="C:plasma membrane"/>
    <property type="evidence" value="ECO:0007669"/>
    <property type="project" value="TreeGrafter"/>
</dbReference>
<evidence type="ECO:0000256" key="5">
    <source>
        <dbReference type="ARBA" id="ARBA00012201"/>
    </source>
</evidence>
<name>A0A6V7YDB5_MELEN</name>
<evidence type="ECO:0000256" key="6">
    <source>
        <dbReference type="ARBA" id="ARBA00022692"/>
    </source>
</evidence>
<evidence type="ECO:0000313" key="20">
    <source>
        <dbReference type="Proteomes" id="UP000580250"/>
    </source>
</evidence>
<comment type="catalytic activity">
    <reaction evidence="2">
        <text>ATP = 3',5'-cyclic AMP + diphosphate</text>
        <dbReference type="Rhea" id="RHEA:15389"/>
        <dbReference type="ChEBI" id="CHEBI:30616"/>
        <dbReference type="ChEBI" id="CHEBI:33019"/>
        <dbReference type="ChEBI" id="CHEBI:58165"/>
        <dbReference type="EC" id="4.6.1.1"/>
    </reaction>
</comment>
<dbReference type="PROSITE" id="PS00452">
    <property type="entry name" value="GUANYLATE_CYCLASE_1"/>
    <property type="match status" value="1"/>
</dbReference>
<dbReference type="GO" id="GO:0007193">
    <property type="term" value="P:adenylate cyclase-inhibiting G protein-coupled receptor signaling pathway"/>
    <property type="evidence" value="ECO:0007669"/>
    <property type="project" value="TreeGrafter"/>
</dbReference>
<comment type="similarity">
    <text evidence="15">Belongs to the adenylyl cyclase class-4/guanylyl cyclase family.</text>
</comment>
<evidence type="ECO:0000256" key="12">
    <source>
        <dbReference type="ARBA" id="ARBA00022998"/>
    </source>
</evidence>
<feature type="region of interest" description="Disordered" evidence="16">
    <location>
        <begin position="222"/>
        <end position="250"/>
    </location>
</feature>
<evidence type="ECO:0000256" key="13">
    <source>
        <dbReference type="ARBA" id="ARBA00023136"/>
    </source>
</evidence>
<feature type="transmembrane region" description="Helical" evidence="17">
    <location>
        <begin position="467"/>
        <end position="488"/>
    </location>
</feature>
<accession>A0A6V7YDB5</accession>
<dbReference type="InterPro" id="IPR001054">
    <property type="entry name" value="A/G_cyclase"/>
</dbReference>
<dbReference type="GO" id="GO:0035556">
    <property type="term" value="P:intracellular signal transduction"/>
    <property type="evidence" value="ECO:0007669"/>
    <property type="project" value="InterPro"/>
</dbReference>
<dbReference type="CDD" id="cd07302">
    <property type="entry name" value="CHD"/>
    <property type="match status" value="2"/>
</dbReference>
<evidence type="ECO:0000256" key="15">
    <source>
        <dbReference type="RuleBase" id="RU000405"/>
    </source>
</evidence>
<evidence type="ECO:0000256" key="9">
    <source>
        <dbReference type="ARBA" id="ARBA00022840"/>
    </source>
</evidence>
<organism evidence="19 20">
    <name type="scientific">Meloidogyne enterolobii</name>
    <name type="common">Root-knot nematode worm</name>
    <name type="synonym">Meloidogyne mayaguensis</name>
    <dbReference type="NCBI Taxonomy" id="390850"/>
    <lineage>
        <taxon>Eukaryota</taxon>
        <taxon>Metazoa</taxon>
        <taxon>Ecdysozoa</taxon>
        <taxon>Nematoda</taxon>
        <taxon>Chromadorea</taxon>
        <taxon>Rhabditida</taxon>
        <taxon>Tylenchina</taxon>
        <taxon>Tylenchomorpha</taxon>
        <taxon>Tylenchoidea</taxon>
        <taxon>Meloidogynidae</taxon>
        <taxon>Meloidogyninae</taxon>
        <taxon>Meloidogyne</taxon>
    </lineage>
</organism>
<proteinExistence type="inferred from homology"/>
<dbReference type="GO" id="GO:0004383">
    <property type="term" value="F:guanylate cyclase activity"/>
    <property type="evidence" value="ECO:0007669"/>
    <property type="project" value="UniProtKB-EC"/>
</dbReference>
<evidence type="ECO:0000256" key="16">
    <source>
        <dbReference type="SAM" id="MobiDB-lite"/>
    </source>
</evidence>
<gene>
    <name evidence="19" type="ORF">MENT_LOCUS62820</name>
</gene>
<evidence type="ECO:0000256" key="11">
    <source>
        <dbReference type="ARBA" id="ARBA00022989"/>
    </source>
</evidence>
<feature type="transmembrane region" description="Helical" evidence="17">
    <location>
        <begin position="408"/>
        <end position="427"/>
    </location>
</feature>
<dbReference type="Proteomes" id="UP000580250">
    <property type="component" value="Unassembled WGS sequence"/>
</dbReference>
<keyword evidence="8" id="KW-0547">Nucleotide-binding</keyword>
<keyword evidence="6 17" id="KW-0812">Transmembrane</keyword>
<dbReference type="GO" id="GO:0007189">
    <property type="term" value="P:adenylate cyclase-activating G protein-coupled receptor signaling pathway"/>
    <property type="evidence" value="ECO:0007669"/>
    <property type="project" value="TreeGrafter"/>
</dbReference>
<evidence type="ECO:0000256" key="1">
    <source>
        <dbReference type="ARBA" id="ARBA00001436"/>
    </source>
</evidence>
<dbReference type="GO" id="GO:0046872">
    <property type="term" value="F:metal ion binding"/>
    <property type="evidence" value="ECO:0007669"/>
    <property type="project" value="UniProtKB-KW"/>
</dbReference>
<comment type="subcellular location">
    <subcellularLocation>
        <location evidence="4">Membrane</location>
        <topology evidence="4">Multi-pass membrane protein</topology>
    </subcellularLocation>
</comment>